<sequence>MPKAKAGTGNTKKNKKHIAQMKKKVLFVFFSFISIYFFSQSYNFEGEYKYARILSSKNPDSSEIVLNQIIDAAQKENQLQYLAKAYYLKSYNSYLKSDAKSSLDFAEKALSISEQNDYAIGKALAYRMQGTQYAKLGLLKESSQSLNNAISEVKNDNTDEGHELKGMIYNSFLILLNQNEYGKKEYYSKNAIWEFQKISNITRRNELLVSAYTNMGYNLSEIKKFDQSKVFFKKALALVGNENYYLKCNILHDIGFSFFEQNKPDSAVSYFQKALKIADVYDFNEKKIEITKNLEKAYGKLNDKDNSQKYRLQNLELKDSVAYNQKMAVNQTLSSKEQHFDEKLTESYTISKGLIIACIALVISLGIVVFNSLQLRKKHKKIVAEIYQKGITPASYEEDPQESTEDNKNDENTSVSDIKISPEAEENILKGLKNFEEKLHFNNKNISRYNLANDLNVNTKYLSAVIKKHKNFNFNQYINHLRINYIVDHLKNDPQYRKYKINHLAEITGYSSHSAFSLEFKKIIGMHPSAFIKALEDIS</sequence>
<evidence type="ECO:0000256" key="5">
    <source>
        <dbReference type="SAM" id="Phobius"/>
    </source>
</evidence>
<keyword evidence="5" id="KW-1133">Transmembrane helix</keyword>
<evidence type="ECO:0000313" key="8">
    <source>
        <dbReference type="Proteomes" id="UP000269375"/>
    </source>
</evidence>
<comment type="caution">
    <text evidence="7">The sequence shown here is derived from an EMBL/GenBank/DDBJ whole genome shotgun (WGS) entry which is preliminary data.</text>
</comment>
<evidence type="ECO:0000256" key="4">
    <source>
        <dbReference type="SAM" id="MobiDB-lite"/>
    </source>
</evidence>
<dbReference type="SMART" id="SM00028">
    <property type="entry name" value="TPR"/>
    <property type="match status" value="4"/>
</dbReference>
<dbReference type="EMBL" id="RJTX01000004">
    <property type="protein sequence ID" value="ROH95885.1"/>
    <property type="molecule type" value="Genomic_DNA"/>
</dbReference>
<organism evidence="7 8">
    <name type="scientific">Chryseobacterium daecheongense</name>
    <dbReference type="NCBI Taxonomy" id="192389"/>
    <lineage>
        <taxon>Bacteria</taxon>
        <taxon>Pseudomonadati</taxon>
        <taxon>Bacteroidota</taxon>
        <taxon>Flavobacteriia</taxon>
        <taxon>Flavobacteriales</taxon>
        <taxon>Weeksellaceae</taxon>
        <taxon>Chryseobacterium group</taxon>
        <taxon>Chryseobacterium</taxon>
    </lineage>
</organism>
<reference evidence="7 8" key="1">
    <citation type="submission" date="2018-11" db="EMBL/GenBank/DDBJ databases">
        <title>Proposal to divide the Flavobacteriaceae and reorganize its genera based on Amino Acid Identity values calculated from whole genome sequences.</title>
        <authorList>
            <person name="Nicholson A.C."/>
            <person name="Gulvik C.A."/>
            <person name="Whitney A.M."/>
            <person name="Humrighouse B.W."/>
            <person name="Bell M."/>
            <person name="Holmes B."/>
            <person name="Steigerwalt A."/>
            <person name="Villarma A."/>
            <person name="Sheth M."/>
            <person name="Batra D."/>
            <person name="Pryor J."/>
            <person name="Bernardet J.-F."/>
            <person name="Hugo C."/>
            <person name="Kampfer P."/>
            <person name="Newman J."/>
            <person name="Mcquiston J.R."/>
        </authorList>
    </citation>
    <scope>NUCLEOTIDE SEQUENCE [LARGE SCALE GENOMIC DNA]</scope>
    <source>
        <strain evidence="7 8">DSM 15235</strain>
    </source>
</reference>
<feature type="transmembrane region" description="Helical" evidence="5">
    <location>
        <begin position="353"/>
        <end position="373"/>
    </location>
</feature>
<dbReference type="AlphaFoldDB" id="A0A3N0VSZ7"/>
<dbReference type="InterPro" id="IPR011990">
    <property type="entry name" value="TPR-like_helical_dom_sf"/>
</dbReference>
<proteinExistence type="predicted"/>
<dbReference type="InterPro" id="IPR019734">
    <property type="entry name" value="TPR_rpt"/>
</dbReference>
<dbReference type="Gene3D" id="1.10.10.60">
    <property type="entry name" value="Homeodomain-like"/>
    <property type="match status" value="2"/>
</dbReference>
<evidence type="ECO:0000259" key="6">
    <source>
        <dbReference type="PROSITE" id="PS01124"/>
    </source>
</evidence>
<dbReference type="Gene3D" id="1.25.40.10">
    <property type="entry name" value="Tetratricopeptide repeat domain"/>
    <property type="match status" value="1"/>
</dbReference>
<accession>A0A3N0VSZ7</accession>
<keyword evidence="5" id="KW-0472">Membrane</keyword>
<dbReference type="GO" id="GO:0043565">
    <property type="term" value="F:sequence-specific DNA binding"/>
    <property type="evidence" value="ECO:0007669"/>
    <property type="project" value="InterPro"/>
</dbReference>
<dbReference type="PROSITE" id="PS01124">
    <property type="entry name" value="HTH_ARAC_FAMILY_2"/>
    <property type="match status" value="1"/>
</dbReference>
<dbReference type="PANTHER" id="PTHR43280">
    <property type="entry name" value="ARAC-FAMILY TRANSCRIPTIONAL REGULATOR"/>
    <property type="match status" value="1"/>
</dbReference>
<evidence type="ECO:0000256" key="2">
    <source>
        <dbReference type="ARBA" id="ARBA00023125"/>
    </source>
</evidence>
<keyword evidence="1" id="KW-0805">Transcription regulation</keyword>
<feature type="region of interest" description="Disordered" evidence="4">
    <location>
        <begin position="394"/>
        <end position="417"/>
    </location>
</feature>
<dbReference type="InterPro" id="IPR009057">
    <property type="entry name" value="Homeodomain-like_sf"/>
</dbReference>
<protein>
    <submittedName>
        <fullName evidence="7">Helix-turn-helix domain-containing protein</fullName>
    </submittedName>
</protein>
<evidence type="ECO:0000313" key="7">
    <source>
        <dbReference type="EMBL" id="ROH95885.1"/>
    </source>
</evidence>
<dbReference type="Proteomes" id="UP000269375">
    <property type="component" value="Unassembled WGS sequence"/>
</dbReference>
<dbReference type="SMART" id="SM00342">
    <property type="entry name" value="HTH_ARAC"/>
    <property type="match status" value="1"/>
</dbReference>
<keyword evidence="2" id="KW-0238">DNA-binding</keyword>
<dbReference type="PANTHER" id="PTHR43280:SF2">
    <property type="entry name" value="HTH-TYPE TRANSCRIPTIONAL REGULATOR EXSA"/>
    <property type="match status" value="1"/>
</dbReference>
<feature type="domain" description="HTH araC/xylS-type" evidence="6">
    <location>
        <begin position="440"/>
        <end position="534"/>
    </location>
</feature>
<dbReference type="Pfam" id="PF13424">
    <property type="entry name" value="TPR_12"/>
    <property type="match status" value="1"/>
</dbReference>
<evidence type="ECO:0000256" key="1">
    <source>
        <dbReference type="ARBA" id="ARBA00023015"/>
    </source>
</evidence>
<dbReference type="GO" id="GO:0003700">
    <property type="term" value="F:DNA-binding transcription factor activity"/>
    <property type="evidence" value="ECO:0007669"/>
    <property type="project" value="InterPro"/>
</dbReference>
<keyword evidence="5" id="KW-0812">Transmembrane</keyword>
<evidence type="ECO:0000256" key="3">
    <source>
        <dbReference type="ARBA" id="ARBA00023163"/>
    </source>
</evidence>
<keyword evidence="3" id="KW-0804">Transcription</keyword>
<name>A0A3N0VSZ7_9FLAO</name>
<gene>
    <name evidence="7" type="ORF">EGI05_15315</name>
</gene>
<dbReference type="Pfam" id="PF12833">
    <property type="entry name" value="HTH_18"/>
    <property type="match status" value="1"/>
</dbReference>
<dbReference type="InterPro" id="IPR018060">
    <property type="entry name" value="HTH_AraC"/>
</dbReference>
<dbReference type="SUPFAM" id="SSF46689">
    <property type="entry name" value="Homeodomain-like"/>
    <property type="match status" value="1"/>
</dbReference>
<dbReference type="SUPFAM" id="SSF48452">
    <property type="entry name" value="TPR-like"/>
    <property type="match status" value="2"/>
</dbReference>